<feature type="compositionally biased region" description="Low complexity" evidence="1">
    <location>
        <begin position="253"/>
        <end position="297"/>
    </location>
</feature>
<dbReference type="Proteomes" id="UP000199356">
    <property type="component" value="Unassembled WGS sequence"/>
</dbReference>
<dbReference type="STRING" id="441119.SAMN04488047_103285"/>
<dbReference type="AlphaFoldDB" id="A0A1I5NGC7"/>
<reference evidence="2 3" key="1">
    <citation type="submission" date="2016-10" db="EMBL/GenBank/DDBJ databases">
        <authorList>
            <person name="de Groot N.N."/>
        </authorList>
    </citation>
    <scope>NUCLEOTIDE SEQUENCE [LARGE SCALE GENOMIC DNA]</scope>
    <source>
        <strain evidence="2 3">DSM 19547</strain>
    </source>
</reference>
<dbReference type="EMBL" id="FOXA01000003">
    <property type="protein sequence ID" value="SFP20885.1"/>
    <property type="molecule type" value="Genomic_DNA"/>
</dbReference>
<proteinExistence type="predicted"/>
<organism evidence="2 3">
    <name type="scientific">Tranquillimonas alkanivorans</name>
    <dbReference type="NCBI Taxonomy" id="441119"/>
    <lineage>
        <taxon>Bacteria</taxon>
        <taxon>Pseudomonadati</taxon>
        <taxon>Pseudomonadota</taxon>
        <taxon>Alphaproteobacteria</taxon>
        <taxon>Rhodobacterales</taxon>
        <taxon>Roseobacteraceae</taxon>
        <taxon>Tranquillimonas</taxon>
    </lineage>
</organism>
<evidence type="ECO:0000256" key="1">
    <source>
        <dbReference type="SAM" id="MobiDB-lite"/>
    </source>
</evidence>
<keyword evidence="3" id="KW-1185">Reference proteome</keyword>
<gene>
    <name evidence="2" type="ORF">SAMN04488047_103285</name>
</gene>
<evidence type="ECO:0000313" key="2">
    <source>
        <dbReference type="EMBL" id="SFP20885.1"/>
    </source>
</evidence>
<protein>
    <submittedName>
        <fullName evidence="2">Uncharacterized protein</fullName>
    </submittedName>
</protein>
<feature type="region of interest" description="Disordered" evidence="1">
    <location>
        <begin position="253"/>
        <end position="340"/>
    </location>
</feature>
<feature type="non-terminal residue" evidence="2">
    <location>
        <position position="340"/>
    </location>
</feature>
<name>A0A1I5NGC7_9RHOB</name>
<evidence type="ECO:0000313" key="3">
    <source>
        <dbReference type="Proteomes" id="UP000199356"/>
    </source>
</evidence>
<sequence length="340" mass="36529">MPRNRTQPHLELRRSGFYWRRRLPRPAGAEKSSKKIFRCFSLGSTSSPDARILARRLTALSDRIFAAMTEKTMPIAPEIADRLLTELVRFEIDAFERVRAMAPRRCPEAAAHEQQREAALQETLRRAIELRDREVARQPLRCVAELLGIALDESDPDWQWLAIEATRVLIDVSAERARRDRGFYGGPSRFFRAALRAEGAALDPMPVHRVTPEVAPAGFALAATAQAAAPVLSASEEPRSAVVAAAAEPAGAQAAAPAPSAPEVSGTEPGPVARPASAEPARPRSDAAPAPQHAPPAGQVVEPASAPSEMNAEADEADAGADVILPAGLERPEGLDPVAW</sequence>
<accession>A0A1I5NGC7</accession>